<proteinExistence type="predicted"/>
<name>A0A0A1AFN7_ECOLX</name>
<dbReference type="Proteomes" id="UP000475070">
    <property type="component" value="Unassembled WGS sequence"/>
</dbReference>
<accession>A0A0A1AFN7</accession>
<reference evidence="1 2" key="1">
    <citation type="journal article" date="2019" name="Nat. Med.">
        <title>A library of human gut bacterial isolates paired with longitudinal multiomics data enables mechanistic microbiome research.</title>
        <authorList>
            <person name="Poyet M."/>
            <person name="Groussin M."/>
            <person name="Gibbons S.M."/>
            <person name="Avila-Pacheco J."/>
            <person name="Jiang X."/>
            <person name="Kearney S.M."/>
            <person name="Perrotta A.R."/>
            <person name="Berdy B."/>
            <person name="Zhao S."/>
            <person name="Lieberman T.D."/>
            <person name="Swanson P.K."/>
            <person name="Smith M."/>
            <person name="Roesemann S."/>
            <person name="Alexander J.E."/>
            <person name="Rich S.A."/>
            <person name="Livny J."/>
            <person name="Vlamakis H."/>
            <person name="Clish C."/>
            <person name="Bullock K."/>
            <person name="Deik A."/>
            <person name="Scott J."/>
            <person name="Pierce K.A."/>
            <person name="Xavier R.J."/>
            <person name="Alm E.J."/>
        </authorList>
    </citation>
    <scope>NUCLEOTIDE SEQUENCE [LARGE SCALE GENOMIC DNA]</scope>
    <source>
        <strain evidence="1 2">BIOML-A112</strain>
    </source>
</reference>
<dbReference type="AlphaFoldDB" id="A0A0A1AFN7"/>
<protein>
    <submittedName>
        <fullName evidence="1">Uncharacterized protein</fullName>
    </submittedName>
</protein>
<comment type="caution">
    <text evidence="1">The sequence shown here is derived from an EMBL/GenBank/DDBJ whole genome shotgun (WGS) entry which is preliminary data.</text>
</comment>
<evidence type="ECO:0000313" key="2">
    <source>
        <dbReference type="Proteomes" id="UP000475070"/>
    </source>
</evidence>
<sequence length="89" mass="10397">MKVQDREVVKNLLQYLTSKNLTSSVEFREALKHFNVTTVYRWENKHSERPYVVDVFAPDIECGFERHSFKKKHSADVFCEVVCAAGDDE</sequence>
<dbReference type="RefSeq" id="WP_040123397.1">
    <property type="nucleotide sequence ID" value="NZ_CP009861.1"/>
</dbReference>
<dbReference type="EMBL" id="WXKQ01000214">
    <property type="protein sequence ID" value="NAG22694.1"/>
    <property type="molecule type" value="Genomic_DNA"/>
</dbReference>
<evidence type="ECO:0000313" key="1">
    <source>
        <dbReference type="EMBL" id="NAG22694.1"/>
    </source>
</evidence>
<organism evidence="1 2">
    <name type="scientific">Escherichia coli</name>
    <dbReference type="NCBI Taxonomy" id="562"/>
    <lineage>
        <taxon>Bacteria</taxon>
        <taxon>Pseudomonadati</taxon>
        <taxon>Pseudomonadota</taxon>
        <taxon>Gammaproteobacteria</taxon>
        <taxon>Enterobacterales</taxon>
        <taxon>Enterobacteriaceae</taxon>
        <taxon>Escherichia</taxon>
    </lineage>
</organism>
<gene>
    <name evidence="1" type="ORF">GUC01_27630</name>
</gene>